<accession>A0ACD5XHM7</accession>
<name>A0ACD5XHM7_AVESA</name>
<keyword evidence="2" id="KW-1185">Reference proteome</keyword>
<evidence type="ECO:0000313" key="1">
    <source>
        <dbReference type="EnsemblPlants" id="AVESA.00010b.r2.4DG0791890.1.CDS"/>
    </source>
</evidence>
<evidence type="ECO:0000313" key="2">
    <source>
        <dbReference type="Proteomes" id="UP001732700"/>
    </source>
</evidence>
<proteinExistence type="predicted"/>
<protein>
    <submittedName>
        <fullName evidence="1">Uncharacterized protein</fullName>
    </submittedName>
</protein>
<reference evidence="1" key="1">
    <citation type="submission" date="2021-05" db="EMBL/GenBank/DDBJ databases">
        <authorList>
            <person name="Scholz U."/>
            <person name="Mascher M."/>
            <person name="Fiebig A."/>
        </authorList>
    </citation>
    <scope>NUCLEOTIDE SEQUENCE [LARGE SCALE GENOMIC DNA]</scope>
</reference>
<reference evidence="1" key="2">
    <citation type="submission" date="2025-09" db="UniProtKB">
        <authorList>
            <consortium name="EnsemblPlants"/>
        </authorList>
    </citation>
    <scope>IDENTIFICATION</scope>
</reference>
<dbReference type="Proteomes" id="UP001732700">
    <property type="component" value="Chromosome 4D"/>
</dbReference>
<sequence length="234" mass="25735">MAAGARIGRSVARRLPAGASPPTYGRRAATAAAAKAEDNESCSGFLPWLQSKAGASISSVLRLGTSPLGRSLFASRPIREGDCIMEVPRSVQLTEDKLPEEVRRLLDDGVAGDTTKIAVLLMMEQHLGQGSGWAPYVGSLPCKDQRHNMMFWDLNELHMVQNSSICDEAIIQKERIRKQFSMVKLVLERFPHLFGEIKLEDFMCAAALVSSRAWQTSRGVSLISLTMMVVLILY</sequence>
<organism evidence="1 2">
    <name type="scientific">Avena sativa</name>
    <name type="common">Oat</name>
    <dbReference type="NCBI Taxonomy" id="4498"/>
    <lineage>
        <taxon>Eukaryota</taxon>
        <taxon>Viridiplantae</taxon>
        <taxon>Streptophyta</taxon>
        <taxon>Embryophyta</taxon>
        <taxon>Tracheophyta</taxon>
        <taxon>Spermatophyta</taxon>
        <taxon>Magnoliopsida</taxon>
        <taxon>Liliopsida</taxon>
        <taxon>Poales</taxon>
        <taxon>Poaceae</taxon>
        <taxon>BOP clade</taxon>
        <taxon>Pooideae</taxon>
        <taxon>Poodae</taxon>
        <taxon>Poeae</taxon>
        <taxon>Poeae Chloroplast Group 1 (Aveneae type)</taxon>
        <taxon>Aveninae</taxon>
        <taxon>Avena</taxon>
    </lineage>
</organism>
<dbReference type="EnsemblPlants" id="AVESA.00010b.r2.4DG0791890.1">
    <property type="protein sequence ID" value="AVESA.00010b.r2.4DG0791890.1.CDS"/>
    <property type="gene ID" value="AVESA.00010b.r2.4DG0791890"/>
</dbReference>